<evidence type="ECO:0000256" key="2">
    <source>
        <dbReference type="ARBA" id="ARBA00023163"/>
    </source>
</evidence>
<protein>
    <recommendedName>
        <fullName evidence="4">DUF7651 domain-containing protein</fullName>
    </recommendedName>
</protein>
<gene>
    <name evidence="5" type="ORF">F2Q70_00008127</name>
</gene>
<evidence type="ECO:0000313" key="5">
    <source>
        <dbReference type="EMBL" id="KAF2611418.1"/>
    </source>
</evidence>
<keyword evidence="3" id="KW-0472">Membrane</keyword>
<keyword evidence="3" id="KW-0812">Transmembrane</keyword>
<dbReference type="GO" id="GO:0005634">
    <property type="term" value="C:nucleus"/>
    <property type="evidence" value="ECO:0007669"/>
    <property type="project" value="UniProtKB-ARBA"/>
</dbReference>
<keyword evidence="3" id="KW-1133">Transmembrane helix</keyword>
<accession>A0A8S9M0J1</accession>
<feature type="transmembrane region" description="Helical" evidence="3">
    <location>
        <begin position="283"/>
        <end position="301"/>
    </location>
</feature>
<dbReference type="PANTHER" id="PTHR22597">
    <property type="entry name" value="POLYCOMB GROUP PROTEIN"/>
    <property type="match status" value="1"/>
</dbReference>
<evidence type="ECO:0000256" key="3">
    <source>
        <dbReference type="SAM" id="Phobius"/>
    </source>
</evidence>
<feature type="domain" description="DUF7651" evidence="4">
    <location>
        <begin position="362"/>
        <end position="470"/>
    </location>
</feature>
<comment type="caution">
    <text evidence="5">The sequence shown here is derived from an EMBL/GenBank/DDBJ whole genome shotgun (WGS) entry which is preliminary data.</text>
</comment>
<keyword evidence="1" id="KW-0805">Transcription regulation</keyword>
<evidence type="ECO:0000256" key="1">
    <source>
        <dbReference type="ARBA" id="ARBA00023015"/>
    </source>
</evidence>
<sequence length="520" mass="61278">MFNGLHCHMPSTHDLFNFEFWVCNFKFHLAIAHTKKSRRKRQKRQVGNLMQGPHLGLGYELAPFDLTKKKKKTFVVQDAIEDSAESHGRLTICCLIVQEEFIGYIAEHPNDEEEVEGIDLHQQRYPWEGSDMDYLYDEVSISLDGLRSIFESRRFTKKSRRKRQKRQVGNLMQGPHLGLGYELAPFDLTKKKKKTFVVQDAIEDSAELHGRLTICCLIVQEEFIEYIAEHPNDEEEVEGIDLHQQRYPWEGSDMDYLYDEVSISLDGLRSIFESRRFVIVEECLLKFLCIFFCFYIFWWRMNRSCSRWIDQMHNEYFCAHMSEEEKIAAEESFKAYINPTELYMKLQDRAKKNPLFLQRSLSYKIEAKHQRRIQMTVSLSDTIETQKLFPLFVFLARLVSPEPTAEYSAVYKFSRTCSIPGVDGKANFLLPEMDRLALKAGSVDLLFISFGNCSRWIDQMHNEYFCAHMSEEEKIAAEESFKAYINPTELYMKLQDRAKKNPLFLQRSLSYKIEAKHQRR</sequence>
<name>A0A8S9M0J1_BRACR</name>
<organism evidence="5">
    <name type="scientific">Brassica cretica</name>
    <name type="common">Mustard</name>
    <dbReference type="NCBI Taxonomy" id="69181"/>
    <lineage>
        <taxon>Eukaryota</taxon>
        <taxon>Viridiplantae</taxon>
        <taxon>Streptophyta</taxon>
        <taxon>Embryophyta</taxon>
        <taxon>Tracheophyta</taxon>
        <taxon>Spermatophyta</taxon>
        <taxon>Magnoliopsida</taxon>
        <taxon>eudicotyledons</taxon>
        <taxon>Gunneridae</taxon>
        <taxon>Pentapetalae</taxon>
        <taxon>rosids</taxon>
        <taxon>malvids</taxon>
        <taxon>Brassicales</taxon>
        <taxon>Brassicaceae</taxon>
        <taxon>Brassiceae</taxon>
        <taxon>Brassica</taxon>
    </lineage>
</organism>
<dbReference type="PANTHER" id="PTHR22597:SF22">
    <property type="entry name" value="POLYCOMB GROUP PROTEIN EMBRYONIC FLOWER 2-RELATED"/>
    <property type="match status" value="1"/>
</dbReference>
<keyword evidence="2" id="KW-0804">Transcription</keyword>
<proteinExistence type="predicted"/>
<evidence type="ECO:0000259" key="4">
    <source>
        <dbReference type="Pfam" id="PF24663"/>
    </source>
</evidence>
<dbReference type="AlphaFoldDB" id="A0A8S9M0J1"/>
<dbReference type="GO" id="GO:0031490">
    <property type="term" value="F:chromatin DNA binding"/>
    <property type="evidence" value="ECO:0007669"/>
    <property type="project" value="TreeGrafter"/>
</dbReference>
<dbReference type="EMBL" id="QGKY02000089">
    <property type="protein sequence ID" value="KAF2611418.1"/>
    <property type="molecule type" value="Genomic_DNA"/>
</dbReference>
<dbReference type="Pfam" id="PF24663">
    <property type="entry name" value="DUF7651"/>
    <property type="match status" value="1"/>
</dbReference>
<reference evidence="5" key="1">
    <citation type="submission" date="2019-12" db="EMBL/GenBank/DDBJ databases">
        <title>Genome sequencing and annotation of Brassica cretica.</title>
        <authorList>
            <person name="Studholme D.J."/>
            <person name="Sarris P.F."/>
        </authorList>
    </citation>
    <scope>NUCLEOTIDE SEQUENCE</scope>
    <source>
        <strain evidence="5">PFS-102/07</strain>
        <tissue evidence="5">Leaf</tissue>
    </source>
</reference>
<dbReference type="InterPro" id="IPR056068">
    <property type="entry name" value="EMF2-like_DUF7651"/>
</dbReference>